<dbReference type="Pfam" id="PF00975">
    <property type="entry name" value="Thioesterase"/>
    <property type="match status" value="1"/>
</dbReference>
<dbReference type="CDD" id="cd00833">
    <property type="entry name" value="PKS"/>
    <property type="match status" value="1"/>
</dbReference>
<dbReference type="PANTHER" id="PTHR43775">
    <property type="entry name" value="FATTY ACID SYNTHASE"/>
    <property type="match status" value="1"/>
</dbReference>
<dbReference type="Gene3D" id="3.40.50.1820">
    <property type="entry name" value="alpha/beta hydrolase"/>
    <property type="match status" value="1"/>
</dbReference>
<dbReference type="GO" id="GO:0006633">
    <property type="term" value="P:fatty acid biosynthetic process"/>
    <property type="evidence" value="ECO:0007669"/>
    <property type="project" value="InterPro"/>
</dbReference>
<dbReference type="PROSITE" id="PS00606">
    <property type="entry name" value="KS3_1"/>
    <property type="match status" value="1"/>
</dbReference>
<protein>
    <submittedName>
        <fullName evidence="7">Beta-ketoacyl-ACP synthase, polyketide synthase</fullName>
        <ecNumber evidence="7">2.3.1.41</ecNumber>
    </submittedName>
</protein>
<dbReference type="InterPro" id="IPR001031">
    <property type="entry name" value="Thioesterase"/>
</dbReference>
<dbReference type="SMART" id="SM00823">
    <property type="entry name" value="PKS_PP"/>
    <property type="match status" value="1"/>
</dbReference>
<sequence>MQTPPDSRIAIIGSAFRFPGEAGSHAAYWVLLQAGRTALRDTPAERFDIEPYFDADPGASGTTYARRAGYVDGVFEFDPAFFGISRAEALAMDPQQRWMLELSWHALEHAGIVPSTVRGRNLGVFAGSGEVDYGRRSVWSGDPHRITTYARLGTNKAVLAGRIAYCLGVHGPAVFVDTACSSSLAAVHLAAQSLASGDCDIALAGGINLILGPEETIAMARLQAMSRSEACRPFDAAADGYMRGEGGGMVVMKRLADALRDRDRIDAVLAGSAINSDGASNGLTAPNGAAQERVIRRALERAGVGAEAVAYVEAHGTGTPLGDPIELGALRNVYTHQVPRAKPLLVGSVKAQLGHLESAAGIAGLIKALLVLRHGEVPAQANFAEPNPRFRWDGSRLEVPRERVALAADAHVGVSSFGISGTNVHLVLARAPRVEAPPLPARERVLPLSARSRDGCRRLALALREQLANPGTALRDACYTASVRREHWATRVALVGTTRRDFVQALDDFIADDPSGRWHAGEAEAGPGQRGKLVFLFPGQGAWKPGVGGGLYRDNPFFHRHVDRALALLDPALAREVLGALHGERPAAVRHRVGQLAHFVFLHSLAQAWIELGCTPDVVIGHSLGEHVAAVIAGVMSVEDGLKAVEARGHLFDTETPRGAMLAVAASVDELHAWFEFGTVLFVAGINGPGQTVLSGTTEAIAAAQAVVAGKGRRVSALGTYDTPGHSPLLAPLREHFARALAPLRFAPPRIRLISTLTGRAAGAEIACVEHWLDLVEQPVRFAEALEQLAGEDCVHLEVGPGSALSNLARAATQRWDRSISSLADGPDGDEHTEPAGFAHACARLYCVGQLSSWAALYRQPPAPAELPGYPFERVHLELPRVTMRAAEAGNGHAPLAEPAGFATAARAAAGAAGHDGTNVAGALAVIRELAASVRTVPGSLDDITPLARGGFDSLALTELRTRLQQRFGRPVPVSLLARGASIASLAAFFGTAPRDGQVATAAPATRHARAGAPLVETLREGRGATLALVHPVGGDVLCYQALAAAWPGDPTIVGLRHPDLDAPPPFAARTLAGLAHDYRDALVTALGRLPDRLGGWSFGGLVAHEMAAQWEAQGHDAPPLLIIDSPFPRGAFVGRLHAIVTAAPSLEALRDDARLRELIERELGLAALRPRMTADAFARLLAVVTSNAAALGGHAPRVVDAPIVYALATRGANGRDGAQAIAHLHGMTRGAVSFGEFDEDHDSIVAEAAARAVTAFLGESHADRGEAVADA</sequence>
<evidence type="ECO:0000259" key="6">
    <source>
        <dbReference type="PROSITE" id="PS52004"/>
    </source>
</evidence>
<dbReference type="RefSeq" id="WP_042624958.1">
    <property type="nucleotide sequence ID" value="NZ_CP002580.1"/>
</dbReference>
<dbReference type="SUPFAM" id="SSF47336">
    <property type="entry name" value="ACP-like"/>
    <property type="match status" value="1"/>
</dbReference>
<dbReference type="SUPFAM" id="SSF55048">
    <property type="entry name" value="Probable ACP-binding domain of malonyl-CoA ACP transacylase"/>
    <property type="match status" value="1"/>
</dbReference>
<dbReference type="AlphaFoldDB" id="A0A0B6S2L4"/>
<dbReference type="InterPro" id="IPR009081">
    <property type="entry name" value="PP-bd_ACP"/>
</dbReference>
<dbReference type="Gene3D" id="1.10.1200.10">
    <property type="entry name" value="ACP-like"/>
    <property type="match status" value="1"/>
</dbReference>
<keyword evidence="3 7" id="KW-0808">Transferase</keyword>
<dbReference type="InterPro" id="IPR018201">
    <property type="entry name" value="Ketoacyl_synth_AS"/>
</dbReference>
<dbReference type="KEGG" id="bgp:BGL_1c19620"/>
<dbReference type="Pfam" id="PF00698">
    <property type="entry name" value="Acyl_transf_1"/>
    <property type="match status" value="1"/>
</dbReference>
<evidence type="ECO:0000313" key="7">
    <source>
        <dbReference type="EMBL" id="AJK46471.1"/>
    </source>
</evidence>
<dbReference type="GO" id="GO:0005886">
    <property type="term" value="C:plasma membrane"/>
    <property type="evidence" value="ECO:0007669"/>
    <property type="project" value="TreeGrafter"/>
</dbReference>
<dbReference type="InterPro" id="IPR016035">
    <property type="entry name" value="Acyl_Trfase/lysoPLipase"/>
</dbReference>
<organism evidence="7 8">
    <name type="scientific">Burkholderia plantarii</name>
    <dbReference type="NCBI Taxonomy" id="41899"/>
    <lineage>
        <taxon>Bacteria</taxon>
        <taxon>Pseudomonadati</taxon>
        <taxon>Pseudomonadota</taxon>
        <taxon>Betaproteobacteria</taxon>
        <taxon>Burkholderiales</taxon>
        <taxon>Burkholderiaceae</taxon>
        <taxon>Burkholderia</taxon>
    </lineage>
</organism>
<feature type="domain" description="Carrier" evidence="5">
    <location>
        <begin position="918"/>
        <end position="994"/>
    </location>
</feature>
<evidence type="ECO:0000259" key="5">
    <source>
        <dbReference type="PROSITE" id="PS50075"/>
    </source>
</evidence>
<dbReference type="Gene3D" id="3.40.47.10">
    <property type="match status" value="1"/>
</dbReference>
<dbReference type="SMART" id="SM00825">
    <property type="entry name" value="PKS_KS"/>
    <property type="match status" value="1"/>
</dbReference>
<dbReference type="InterPro" id="IPR014030">
    <property type="entry name" value="Ketoacyl_synth_N"/>
</dbReference>
<dbReference type="GO" id="GO:0004312">
    <property type="term" value="F:fatty acid synthase activity"/>
    <property type="evidence" value="ECO:0007669"/>
    <property type="project" value="TreeGrafter"/>
</dbReference>
<dbReference type="SUPFAM" id="SSF53474">
    <property type="entry name" value="alpha/beta-Hydrolases"/>
    <property type="match status" value="1"/>
</dbReference>
<dbReference type="EC" id="2.3.1.41" evidence="7"/>
<dbReference type="InterPro" id="IPR020806">
    <property type="entry name" value="PKS_PP-bd"/>
</dbReference>
<dbReference type="Gene3D" id="3.40.366.10">
    <property type="entry name" value="Malonyl-Coenzyme A Acyl Carrier Protein, domain 2"/>
    <property type="match status" value="1"/>
</dbReference>
<keyword evidence="8" id="KW-1185">Reference proteome</keyword>
<dbReference type="Pfam" id="PF00109">
    <property type="entry name" value="ketoacyl-synt"/>
    <property type="match status" value="1"/>
</dbReference>
<keyword evidence="2" id="KW-0597">Phosphoprotein</keyword>
<dbReference type="SUPFAM" id="SSF52151">
    <property type="entry name" value="FabD/lysophospholipase-like"/>
    <property type="match status" value="1"/>
</dbReference>
<dbReference type="PROSITE" id="PS52004">
    <property type="entry name" value="KS3_2"/>
    <property type="match status" value="1"/>
</dbReference>
<dbReference type="Proteomes" id="UP000031838">
    <property type="component" value="Chromosome 1"/>
</dbReference>
<comment type="function">
    <text evidence="4">Involved in production of the polyketide antibiotic thailandamide.</text>
</comment>
<evidence type="ECO:0000256" key="2">
    <source>
        <dbReference type="ARBA" id="ARBA00022553"/>
    </source>
</evidence>
<dbReference type="PROSITE" id="PS50075">
    <property type="entry name" value="CARRIER"/>
    <property type="match status" value="1"/>
</dbReference>
<keyword evidence="7" id="KW-0012">Acyltransferase</keyword>
<dbReference type="InterPro" id="IPR050091">
    <property type="entry name" value="PKS_NRPS_Biosynth_Enz"/>
</dbReference>
<dbReference type="GO" id="GO:0005737">
    <property type="term" value="C:cytoplasm"/>
    <property type="evidence" value="ECO:0007669"/>
    <property type="project" value="TreeGrafter"/>
</dbReference>
<dbReference type="FunFam" id="3.40.47.10:FF:000019">
    <property type="entry name" value="Polyketide synthase type I"/>
    <property type="match status" value="1"/>
</dbReference>
<dbReference type="InterPro" id="IPR014031">
    <property type="entry name" value="Ketoacyl_synth_C"/>
</dbReference>
<evidence type="ECO:0000256" key="4">
    <source>
        <dbReference type="ARBA" id="ARBA00054155"/>
    </source>
</evidence>
<feature type="domain" description="Ketosynthase family 3 (KS3)" evidence="6">
    <location>
        <begin position="6"/>
        <end position="430"/>
    </location>
</feature>
<gene>
    <name evidence="7" type="ORF">BGL_1c19620</name>
</gene>
<accession>A0A0B6S2L4</accession>
<dbReference type="InterPro" id="IPR036736">
    <property type="entry name" value="ACP-like_sf"/>
</dbReference>
<dbReference type="EMBL" id="CP002580">
    <property type="protein sequence ID" value="AJK46471.1"/>
    <property type="molecule type" value="Genomic_DNA"/>
</dbReference>
<evidence type="ECO:0000256" key="3">
    <source>
        <dbReference type="ARBA" id="ARBA00022679"/>
    </source>
</evidence>
<dbReference type="GO" id="GO:0071770">
    <property type="term" value="P:DIM/DIP cell wall layer assembly"/>
    <property type="evidence" value="ECO:0007669"/>
    <property type="project" value="TreeGrafter"/>
</dbReference>
<dbReference type="Pfam" id="PF02801">
    <property type="entry name" value="Ketoacyl-synt_C"/>
    <property type="match status" value="1"/>
</dbReference>
<dbReference type="InterPro" id="IPR016036">
    <property type="entry name" value="Malonyl_transacylase_ACP-bd"/>
</dbReference>
<dbReference type="InterPro" id="IPR032821">
    <property type="entry name" value="PKS_assoc"/>
</dbReference>
<dbReference type="Gene3D" id="3.30.70.3290">
    <property type="match status" value="1"/>
</dbReference>
<dbReference type="PANTHER" id="PTHR43775:SF37">
    <property type="entry name" value="SI:DKEY-61P9.11"/>
    <property type="match status" value="1"/>
</dbReference>
<proteinExistence type="predicted"/>
<dbReference type="HOGENOM" id="CLU_000022_16_6_4"/>
<evidence type="ECO:0000313" key="8">
    <source>
        <dbReference type="Proteomes" id="UP000031838"/>
    </source>
</evidence>
<dbReference type="InterPro" id="IPR001227">
    <property type="entry name" value="Ac_transferase_dom_sf"/>
</dbReference>
<dbReference type="InterPro" id="IPR029058">
    <property type="entry name" value="AB_hydrolase_fold"/>
</dbReference>
<keyword evidence="1" id="KW-0596">Phosphopantetheine</keyword>
<reference evidence="8" key="1">
    <citation type="submission" date="2011-03" db="EMBL/GenBank/DDBJ databases">
        <authorList>
            <person name="Voget S."/>
            <person name="Streit W.R."/>
            <person name="Jaeger K.E."/>
            <person name="Daniel R."/>
        </authorList>
    </citation>
    <scope>NUCLEOTIDE SEQUENCE [LARGE SCALE GENOMIC DNA]</scope>
    <source>
        <strain evidence="8">PG1</strain>
    </source>
</reference>
<evidence type="ECO:0000256" key="1">
    <source>
        <dbReference type="ARBA" id="ARBA00022450"/>
    </source>
</evidence>
<dbReference type="InterPro" id="IPR016039">
    <property type="entry name" value="Thiolase-like"/>
</dbReference>
<dbReference type="Pfam" id="PF16197">
    <property type="entry name" value="KAsynt_C_assoc"/>
    <property type="match status" value="1"/>
</dbReference>
<dbReference type="InterPro" id="IPR014043">
    <property type="entry name" value="Acyl_transferase_dom"/>
</dbReference>
<reference evidence="7 8" key="2">
    <citation type="journal article" date="2016" name="Appl. Microbiol. Biotechnol.">
        <title>Mutations improving production and secretion of extracellular lipase by Burkholderia glumae PG1.</title>
        <authorList>
            <person name="Knapp A."/>
            <person name="Voget S."/>
            <person name="Gao R."/>
            <person name="Zaburannyi N."/>
            <person name="Krysciak D."/>
            <person name="Breuer M."/>
            <person name="Hauer B."/>
            <person name="Streit W.R."/>
            <person name="Muller R."/>
            <person name="Daniel R."/>
            <person name="Jaeger K.E."/>
        </authorList>
    </citation>
    <scope>NUCLEOTIDE SEQUENCE [LARGE SCALE GENOMIC DNA]</scope>
    <source>
        <strain evidence="7 8">PG1</strain>
    </source>
</reference>
<name>A0A0B6S2L4_BURPL</name>
<dbReference type="GO" id="GO:0004315">
    <property type="term" value="F:3-oxoacyl-[acyl-carrier-protein] synthase activity"/>
    <property type="evidence" value="ECO:0007669"/>
    <property type="project" value="UniProtKB-EC"/>
</dbReference>
<dbReference type="Pfam" id="PF00550">
    <property type="entry name" value="PP-binding"/>
    <property type="match status" value="1"/>
</dbReference>
<dbReference type="SUPFAM" id="SSF53901">
    <property type="entry name" value="Thiolase-like"/>
    <property type="match status" value="1"/>
</dbReference>
<dbReference type="GO" id="GO:0031177">
    <property type="term" value="F:phosphopantetheine binding"/>
    <property type="evidence" value="ECO:0007669"/>
    <property type="project" value="InterPro"/>
</dbReference>
<dbReference type="InterPro" id="IPR020841">
    <property type="entry name" value="PKS_Beta-ketoAc_synthase_dom"/>
</dbReference>
<dbReference type="SMART" id="SM00827">
    <property type="entry name" value="PKS_AT"/>
    <property type="match status" value="1"/>
</dbReference>